<dbReference type="SUPFAM" id="SSF160369">
    <property type="entry name" value="Ribosomal protein L10-like"/>
    <property type="match status" value="1"/>
</dbReference>
<protein>
    <recommendedName>
        <fullName evidence="6 7">Large ribosomal subunit protein uL10</fullName>
    </recommendedName>
</protein>
<sequence length="175" mass="18698">MPSAVKTDLKAEYANELKSHPNFIVTQYQGLDVAQISTLRKKLREAGASYKVVKNNVFSIALKESGVAGEFPFDTTLRGPNAIAFTGADVPAIAKVLRDFSKENEKLKVTAAVMENTYFDAKGVTAIADLPSKEQILAQIAAMLNSPATKIAGTLNNVIASLARGIQSVAEKNGK</sequence>
<dbReference type="InterPro" id="IPR043141">
    <property type="entry name" value="Ribosomal_uL10-like_sf"/>
</dbReference>
<dbReference type="GO" id="GO:0006412">
    <property type="term" value="P:translation"/>
    <property type="evidence" value="ECO:0007669"/>
    <property type="project" value="UniProtKB-UniRule"/>
</dbReference>
<evidence type="ECO:0000256" key="4">
    <source>
        <dbReference type="ARBA" id="ARBA00022980"/>
    </source>
</evidence>
<name>I4B8B4_TURPD</name>
<comment type="function">
    <text evidence="1 7">Forms part of the ribosomal stalk, playing a central role in the interaction of the ribosome with GTP-bound translation factors.</text>
</comment>
<keyword evidence="7" id="KW-0694">RNA-binding</keyword>
<dbReference type="OrthoDB" id="9808307at2"/>
<comment type="subunit">
    <text evidence="7">Part of the ribosomal stalk of the 50S ribosomal subunit. The N-terminus interacts with L11 and the large rRNA to form the base of the stalk. The C-terminus forms an elongated spine to which L12 dimers bind in a sequential fashion forming a multimeric L10(L12)X complex.</text>
</comment>
<evidence type="ECO:0000256" key="7">
    <source>
        <dbReference type="HAMAP-Rule" id="MF_00362"/>
    </source>
</evidence>
<keyword evidence="3 7" id="KW-0699">rRNA-binding</keyword>
<dbReference type="AlphaFoldDB" id="I4B8B4"/>
<dbReference type="EMBL" id="CP002959">
    <property type="protein sequence ID" value="AFM13521.1"/>
    <property type="molecule type" value="Genomic_DNA"/>
</dbReference>
<organism evidence="8 9">
    <name type="scientific">Turneriella parva (strain ATCC BAA-1111 / DSM 21527 / NCTC 11395 / H)</name>
    <name type="common">Leptospira parva</name>
    <dbReference type="NCBI Taxonomy" id="869212"/>
    <lineage>
        <taxon>Bacteria</taxon>
        <taxon>Pseudomonadati</taxon>
        <taxon>Spirochaetota</taxon>
        <taxon>Spirochaetia</taxon>
        <taxon>Leptospirales</taxon>
        <taxon>Leptospiraceae</taxon>
        <taxon>Turneriella</taxon>
    </lineage>
</organism>
<dbReference type="InterPro" id="IPR001790">
    <property type="entry name" value="Ribosomal_uL10"/>
</dbReference>
<keyword evidence="5 7" id="KW-0687">Ribonucleoprotein</keyword>
<reference evidence="8 9" key="1">
    <citation type="submission" date="2012-06" db="EMBL/GenBank/DDBJ databases">
        <title>The complete chromosome of genome of Turneriella parva DSM 21527.</title>
        <authorList>
            <consortium name="US DOE Joint Genome Institute (JGI-PGF)"/>
            <person name="Lucas S."/>
            <person name="Han J."/>
            <person name="Lapidus A."/>
            <person name="Bruce D."/>
            <person name="Goodwin L."/>
            <person name="Pitluck S."/>
            <person name="Peters L."/>
            <person name="Kyrpides N."/>
            <person name="Mavromatis K."/>
            <person name="Ivanova N."/>
            <person name="Mikhailova N."/>
            <person name="Chertkov O."/>
            <person name="Detter J.C."/>
            <person name="Tapia R."/>
            <person name="Han C."/>
            <person name="Land M."/>
            <person name="Hauser L."/>
            <person name="Markowitz V."/>
            <person name="Cheng J.-F."/>
            <person name="Hugenholtz P."/>
            <person name="Woyke T."/>
            <person name="Wu D."/>
            <person name="Gronow S."/>
            <person name="Wellnitz S."/>
            <person name="Brambilla E."/>
            <person name="Klenk H.-P."/>
            <person name="Eisen J.A."/>
        </authorList>
    </citation>
    <scope>NUCLEOTIDE SEQUENCE [LARGE SCALE GENOMIC DNA]</scope>
    <source>
        <strain evidence="9">ATCC BAA-1111 / DSM 21527 / NCTC 11395 / H</strain>
    </source>
</reference>
<dbReference type="Gene3D" id="3.30.70.1730">
    <property type="match status" value="1"/>
</dbReference>
<evidence type="ECO:0000313" key="9">
    <source>
        <dbReference type="Proteomes" id="UP000006048"/>
    </source>
</evidence>
<proteinExistence type="inferred from homology"/>
<evidence type="ECO:0000256" key="2">
    <source>
        <dbReference type="ARBA" id="ARBA00008889"/>
    </source>
</evidence>
<dbReference type="RefSeq" id="WP_014804023.1">
    <property type="nucleotide sequence ID" value="NC_018020.1"/>
</dbReference>
<dbReference type="KEGG" id="tpx:Turpa_2882"/>
<dbReference type="GO" id="GO:0005840">
    <property type="term" value="C:ribosome"/>
    <property type="evidence" value="ECO:0007669"/>
    <property type="project" value="UniProtKB-KW"/>
</dbReference>
<dbReference type="STRING" id="869212.Turpa_2882"/>
<gene>
    <name evidence="7" type="primary">rplJ</name>
    <name evidence="8" type="ordered locus">Turpa_2882</name>
</gene>
<dbReference type="HAMAP" id="MF_00362">
    <property type="entry name" value="Ribosomal_uL10"/>
    <property type="match status" value="1"/>
</dbReference>
<dbReference type="GO" id="GO:1990904">
    <property type="term" value="C:ribonucleoprotein complex"/>
    <property type="evidence" value="ECO:0007669"/>
    <property type="project" value="UniProtKB-KW"/>
</dbReference>
<evidence type="ECO:0000256" key="3">
    <source>
        <dbReference type="ARBA" id="ARBA00022730"/>
    </source>
</evidence>
<dbReference type="NCBIfam" id="NF000955">
    <property type="entry name" value="PRK00099.1-1"/>
    <property type="match status" value="1"/>
</dbReference>
<dbReference type="Proteomes" id="UP000006048">
    <property type="component" value="Chromosome"/>
</dbReference>
<evidence type="ECO:0000313" key="8">
    <source>
        <dbReference type="EMBL" id="AFM13521.1"/>
    </source>
</evidence>
<dbReference type="Gene3D" id="6.10.250.290">
    <property type="match status" value="1"/>
</dbReference>
<evidence type="ECO:0000256" key="1">
    <source>
        <dbReference type="ARBA" id="ARBA00002633"/>
    </source>
</evidence>
<dbReference type="Pfam" id="PF00466">
    <property type="entry name" value="Ribosomal_L10"/>
    <property type="match status" value="1"/>
</dbReference>
<dbReference type="GO" id="GO:0070180">
    <property type="term" value="F:large ribosomal subunit rRNA binding"/>
    <property type="evidence" value="ECO:0007669"/>
    <property type="project" value="UniProtKB-UniRule"/>
</dbReference>
<evidence type="ECO:0000256" key="5">
    <source>
        <dbReference type="ARBA" id="ARBA00023274"/>
    </source>
</evidence>
<evidence type="ECO:0000256" key="6">
    <source>
        <dbReference type="ARBA" id="ARBA00035202"/>
    </source>
</evidence>
<dbReference type="InterPro" id="IPR022973">
    <property type="entry name" value="Ribosomal_uL10_bac"/>
</dbReference>
<keyword evidence="4 7" id="KW-0689">Ribosomal protein</keyword>
<dbReference type="HOGENOM" id="CLU_092227_1_1_12"/>
<dbReference type="CDD" id="cd05797">
    <property type="entry name" value="Ribosomal_L10"/>
    <property type="match status" value="1"/>
</dbReference>
<accession>I4B8B4</accession>
<dbReference type="InterPro" id="IPR047865">
    <property type="entry name" value="Ribosomal_uL10_bac_type"/>
</dbReference>
<keyword evidence="9" id="KW-1185">Reference proteome</keyword>
<dbReference type="PANTHER" id="PTHR11560">
    <property type="entry name" value="39S RIBOSOMAL PROTEIN L10, MITOCHONDRIAL"/>
    <property type="match status" value="1"/>
</dbReference>
<comment type="similarity">
    <text evidence="2 7">Belongs to the universal ribosomal protein uL10 family.</text>
</comment>